<feature type="chain" id="PRO_5045762113" description="Exo-alpha-sialidase" evidence="1">
    <location>
        <begin position="22"/>
        <end position="354"/>
    </location>
</feature>
<sequence length="354" mass="39213">MRNFLFQVQALFLLGLLFSFSDPDSNIIATGKQPQLSIDFKGVVRTVFGRNDSIFCSTSIDDGNSFSKPVLVGKVSQMHLGMTRGPQLASSKNYSIITAMDKPGNIHFFQLDHSNGIWSKKGLVNDIPSPAPEGLMSIAADKQNNFYAVWLDLRNDRKNKIGFSSLSAKEGKWENNSIVYTSPDGTVCECCKPNIAVEGSQVVIMFRNWFDESRDLYFIQSADRGKTFGIAQKLGNGTWKLKGCPMDGGAITLGKNSAIHTVWQREGKIFYAQPQKNEIQVGNGRSCYITGNNHPVMTWQEGKKLKVQELGSASPVTIGEGSFLVAIRTTDNKIVYVWEKENTIVFKKSQGSIL</sequence>
<keyword evidence="1" id="KW-0732">Signal</keyword>
<dbReference type="EMBL" id="JAUFQS010000010">
    <property type="protein sequence ID" value="MDN3688566.1"/>
    <property type="molecule type" value="Genomic_DNA"/>
</dbReference>
<keyword evidence="3" id="KW-1185">Reference proteome</keyword>
<proteinExistence type="predicted"/>
<organism evidence="2 3">
    <name type="scientific">Cyclobacterium jeungdonense</name>
    <dbReference type="NCBI Taxonomy" id="708087"/>
    <lineage>
        <taxon>Bacteria</taxon>
        <taxon>Pseudomonadati</taxon>
        <taxon>Bacteroidota</taxon>
        <taxon>Cytophagia</taxon>
        <taxon>Cytophagales</taxon>
        <taxon>Cyclobacteriaceae</taxon>
        <taxon>Cyclobacterium</taxon>
    </lineage>
</organism>
<evidence type="ECO:0000313" key="3">
    <source>
        <dbReference type="Proteomes" id="UP001236663"/>
    </source>
</evidence>
<protein>
    <recommendedName>
        <fullName evidence="4">Exo-alpha-sialidase</fullName>
    </recommendedName>
</protein>
<dbReference type="SUPFAM" id="SSF50939">
    <property type="entry name" value="Sialidases"/>
    <property type="match status" value="1"/>
</dbReference>
<comment type="caution">
    <text evidence="2">The sequence shown here is derived from an EMBL/GenBank/DDBJ whole genome shotgun (WGS) entry which is preliminary data.</text>
</comment>
<evidence type="ECO:0008006" key="4">
    <source>
        <dbReference type="Google" id="ProtNLM"/>
    </source>
</evidence>
<gene>
    <name evidence="2" type="ORF">QWZ15_12050</name>
</gene>
<dbReference type="InterPro" id="IPR036278">
    <property type="entry name" value="Sialidase_sf"/>
</dbReference>
<evidence type="ECO:0000313" key="2">
    <source>
        <dbReference type="EMBL" id="MDN3688566.1"/>
    </source>
</evidence>
<feature type="signal peptide" evidence="1">
    <location>
        <begin position="1"/>
        <end position="21"/>
    </location>
</feature>
<dbReference type="Proteomes" id="UP001236663">
    <property type="component" value="Unassembled WGS sequence"/>
</dbReference>
<reference evidence="3" key="1">
    <citation type="journal article" date="2019" name="Int. J. Syst. Evol. Microbiol.">
        <title>The Global Catalogue of Microorganisms (GCM) 10K type strain sequencing project: providing services to taxonomists for standard genome sequencing and annotation.</title>
        <authorList>
            <consortium name="The Broad Institute Genomics Platform"/>
            <consortium name="The Broad Institute Genome Sequencing Center for Infectious Disease"/>
            <person name="Wu L."/>
            <person name="Ma J."/>
        </authorList>
    </citation>
    <scope>NUCLEOTIDE SEQUENCE [LARGE SCALE GENOMIC DNA]</scope>
    <source>
        <strain evidence="3">CECT 7706</strain>
    </source>
</reference>
<accession>A0ABT8C840</accession>
<evidence type="ECO:0000256" key="1">
    <source>
        <dbReference type="SAM" id="SignalP"/>
    </source>
</evidence>
<dbReference type="RefSeq" id="WP_240459382.1">
    <property type="nucleotide sequence ID" value="NZ_JAUFQS010000010.1"/>
</dbReference>
<name>A0ABT8C840_9BACT</name>